<evidence type="ECO:0000256" key="1">
    <source>
        <dbReference type="ARBA" id="ARBA00007430"/>
    </source>
</evidence>
<keyword evidence="2" id="KW-0812">Transmembrane</keyword>
<feature type="domain" description="Polysaccharide biosynthesis protein CapD-like" evidence="3">
    <location>
        <begin position="293"/>
        <end position="575"/>
    </location>
</feature>
<dbReference type="Proteomes" id="UP000189462">
    <property type="component" value="Unassembled WGS sequence"/>
</dbReference>
<dbReference type="PANTHER" id="PTHR43318:SF1">
    <property type="entry name" value="POLYSACCHARIDE BIOSYNTHESIS PROTEIN EPSC-RELATED"/>
    <property type="match status" value="1"/>
</dbReference>
<dbReference type="Pfam" id="PF13727">
    <property type="entry name" value="CoA_binding_3"/>
    <property type="match status" value="1"/>
</dbReference>
<proteinExistence type="inferred from homology"/>
<evidence type="ECO:0000313" key="5">
    <source>
        <dbReference type="Proteomes" id="UP000189462"/>
    </source>
</evidence>
<organism evidence="4 5">
    <name type="scientific">Thioalkalivibrio denitrificans</name>
    <dbReference type="NCBI Taxonomy" id="108003"/>
    <lineage>
        <taxon>Bacteria</taxon>
        <taxon>Pseudomonadati</taxon>
        <taxon>Pseudomonadota</taxon>
        <taxon>Gammaproteobacteria</taxon>
        <taxon>Chromatiales</taxon>
        <taxon>Ectothiorhodospiraceae</taxon>
        <taxon>Thioalkalivibrio</taxon>
    </lineage>
</organism>
<dbReference type="InterPro" id="IPR036291">
    <property type="entry name" value="NAD(P)-bd_dom_sf"/>
</dbReference>
<gene>
    <name evidence="4" type="ORF">B1C78_13860</name>
</gene>
<dbReference type="SUPFAM" id="SSF51735">
    <property type="entry name" value="NAD(P)-binding Rossmann-fold domains"/>
    <property type="match status" value="2"/>
</dbReference>
<feature type="transmembrane region" description="Helical" evidence="2">
    <location>
        <begin position="21"/>
        <end position="41"/>
    </location>
</feature>
<dbReference type="Gene3D" id="3.40.50.720">
    <property type="entry name" value="NAD(P)-binding Rossmann-like Domain"/>
    <property type="match status" value="2"/>
</dbReference>
<evidence type="ECO:0000256" key="2">
    <source>
        <dbReference type="SAM" id="Phobius"/>
    </source>
</evidence>
<feature type="transmembrane region" description="Helical" evidence="2">
    <location>
        <begin position="87"/>
        <end position="107"/>
    </location>
</feature>
<comment type="caution">
    <text evidence="4">The sequence shown here is derived from an EMBL/GenBank/DDBJ whole genome shotgun (WGS) entry which is preliminary data.</text>
</comment>
<dbReference type="EMBL" id="MVBK01000090">
    <property type="protein sequence ID" value="OOG22837.1"/>
    <property type="molecule type" value="Genomic_DNA"/>
</dbReference>
<dbReference type="STRING" id="108003.B1C78_13860"/>
<keyword evidence="2" id="KW-1133">Transmembrane helix</keyword>
<evidence type="ECO:0000313" key="4">
    <source>
        <dbReference type="EMBL" id="OOG22837.1"/>
    </source>
</evidence>
<sequence length="635" mass="70016">MVNEMKGIEYFTKFLLKRWVAFAHDLVWVPIALVLAFWIRANLGAIPPLHWEVVYGFLLIAIPVQAVAFYFFGLYRGIWRFASIPDLIRILQAVWIGAAVSFLLLFFADRLVGMPRSVILLYPLFLTLGLTAPRLLYRWVKDHRLGLKASAGRRTLVIGAGRAGDMLVRDLVKNESYVPAGILDDDPGKQGRALHGIRILGGLSDLERFVEKLRIEVVLVAIPTAGPRVMRRIVEACAHLKVECVTLPSMMELADGQVSVSRLRRVRLEDLLGRAVVRLDDARVCELLAGKRVLVTGAGGSIGSELVRQVAGYAPAHVVLLDQGEFNLYSIEREMAERDAVPPYTAVLADVRDDARMREIFEVHRPDIVLHAAAYKHVPLVEDNPDEGIRTNVFGTRVVADLAGEYGVERFVLVSTDKAVNPTNVMGATKRVAELYCQGLNAVSETAFITTRFGNVLGSAGSVVPLFREQIERGGPVTVTHPEITRFFMTIPEAVSLILQATAMGEGGEIFVLDMGEPVRIVDLAREMIRLSGLEPEKDVEIRFVGLRPGEKLHEELFHGQESLVGTTHPKILRAAARNVALGDLVRELTELESKLGSEGQAGVVKVLREIVPEFTVAPVEVGKVPAQETAKALH</sequence>
<dbReference type="PANTHER" id="PTHR43318">
    <property type="entry name" value="UDP-N-ACETYLGLUCOSAMINE 4,6-DEHYDRATASE"/>
    <property type="match status" value="1"/>
</dbReference>
<accession>A0A1V3NCK6</accession>
<dbReference type="InterPro" id="IPR003869">
    <property type="entry name" value="Polysac_CapD-like"/>
</dbReference>
<feature type="transmembrane region" description="Helical" evidence="2">
    <location>
        <begin position="53"/>
        <end position="75"/>
    </location>
</feature>
<comment type="similarity">
    <text evidence="1">Belongs to the polysaccharide synthase family.</text>
</comment>
<dbReference type="InterPro" id="IPR051203">
    <property type="entry name" value="Polysaccharide_Synthase-Rel"/>
</dbReference>
<reference evidence="4 5" key="1">
    <citation type="submission" date="2017-02" db="EMBL/GenBank/DDBJ databases">
        <title>Genomic diversity within the haloalkaliphilic genus Thioalkalivibrio.</title>
        <authorList>
            <person name="Ahn A.-C."/>
            <person name="Meier-Kolthoff J."/>
            <person name="Overmars L."/>
            <person name="Richter M."/>
            <person name="Woyke T."/>
            <person name="Sorokin D.Y."/>
            <person name="Muyzer G."/>
        </authorList>
    </citation>
    <scope>NUCLEOTIDE SEQUENCE [LARGE SCALE GENOMIC DNA]</scope>
    <source>
        <strain evidence="4 5">ALJD</strain>
    </source>
</reference>
<keyword evidence="2" id="KW-0472">Membrane</keyword>
<dbReference type="AlphaFoldDB" id="A0A1V3NCK6"/>
<protein>
    <submittedName>
        <fullName evidence="4">Polysaccharide biosynthesis protein</fullName>
    </submittedName>
</protein>
<dbReference type="CDD" id="cd05237">
    <property type="entry name" value="UDP_invert_4-6DH_SDR_e"/>
    <property type="match status" value="1"/>
</dbReference>
<dbReference type="Pfam" id="PF02719">
    <property type="entry name" value="Polysacc_synt_2"/>
    <property type="match status" value="1"/>
</dbReference>
<keyword evidence="5" id="KW-1185">Reference proteome</keyword>
<name>A0A1V3NCK6_9GAMM</name>
<evidence type="ECO:0000259" key="3">
    <source>
        <dbReference type="Pfam" id="PF02719"/>
    </source>
</evidence>